<protein>
    <submittedName>
        <fullName evidence="7">LptF/LptG family permease</fullName>
    </submittedName>
</protein>
<feature type="transmembrane region" description="Helical" evidence="6">
    <location>
        <begin position="12"/>
        <end position="33"/>
    </location>
</feature>
<organism evidence="7 8">
    <name type="scientific">Pseudotenacibaculum haliotis</name>
    <dbReference type="NCBI Taxonomy" id="1862138"/>
    <lineage>
        <taxon>Bacteria</taxon>
        <taxon>Pseudomonadati</taxon>
        <taxon>Bacteroidota</taxon>
        <taxon>Flavobacteriia</taxon>
        <taxon>Flavobacteriales</taxon>
        <taxon>Flavobacteriaceae</taxon>
        <taxon>Pseudotenacibaculum</taxon>
    </lineage>
</organism>
<comment type="subcellular location">
    <subcellularLocation>
        <location evidence="1">Cell membrane</location>
        <topology evidence="1">Multi-pass membrane protein</topology>
    </subcellularLocation>
</comment>
<evidence type="ECO:0000313" key="7">
    <source>
        <dbReference type="EMBL" id="MFD2567919.1"/>
    </source>
</evidence>
<proteinExistence type="predicted"/>
<feature type="transmembrane region" description="Helical" evidence="6">
    <location>
        <begin position="426"/>
        <end position="447"/>
    </location>
</feature>
<dbReference type="PANTHER" id="PTHR33529">
    <property type="entry name" value="SLR0882 PROTEIN-RELATED"/>
    <property type="match status" value="1"/>
</dbReference>
<reference evidence="8" key="1">
    <citation type="journal article" date="2019" name="Int. J. Syst. Evol. Microbiol.">
        <title>The Global Catalogue of Microorganisms (GCM) 10K type strain sequencing project: providing services to taxonomists for standard genome sequencing and annotation.</title>
        <authorList>
            <consortium name="The Broad Institute Genomics Platform"/>
            <consortium name="The Broad Institute Genome Sequencing Center for Infectious Disease"/>
            <person name="Wu L."/>
            <person name="Ma J."/>
        </authorList>
    </citation>
    <scope>NUCLEOTIDE SEQUENCE [LARGE SCALE GENOMIC DNA]</scope>
    <source>
        <strain evidence="8">KCTC 52127</strain>
    </source>
</reference>
<evidence type="ECO:0000256" key="1">
    <source>
        <dbReference type="ARBA" id="ARBA00004651"/>
    </source>
</evidence>
<dbReference type="RefSeq" id="WP_379666625.1">
    <property type="nucleotide sequence ID" value="NZ_JBHULH010000004.1"/>
</dbReference>
<sequence length="483" mass="54926">MKILDRYILKTFLVPFFATFFIVLFVLVMQALWLAFESIAGKGISLFFIFKFLYYTSLIVSAQALPIAVLLSSIMALGNLSENYEFAAVKSASISLLRLLRPLIVLTLVLSVFNFFFLNNVYPYAVLKQKNLMLNIRKKKPALALVPGSFNTEIPNYQIKFDEKYGKEKNFLKKVLIYDLSSGKGNKKVITAKTGKIVTEEGSKYMTFILYDGHYYEEHTKKVTRVNNVDKMPASSANFKEYAFNIDISSFTDDNLGEEKFKNSYNMLSLGQLKDTLPIMKVDYDDYVESKARTIFRRTNARELYNSNDSIQKYKLDQNIIENFDNTNKLSVLGGAISSAKSSLSNAENYNRAMKIKRKRLNLYDVEFYNRVALSLSCLILFFIGAPLGSIIRKGGFGLPMILAISIYVIYFFANTFGRNLAEESSISAVQGAWVSSVIMVPFAFFLTRRASKGVGLFNIDVFLQPITKLFKKKDEDTIENTK</sequence>
<feature type="transmembrane region" description="Helical" evidence="6">
    <location>
        <begin position="53"/>
        <end position="78"/>
    </location>
</feature>
<evidence type="ECO:0000256" key="2">
    <source>
        <dbReference type="ARBA" id="ARBA00022475"/>
    </source>
</evidence>
<feature type="transmembrane region" description="Helical" evidence="6">
    <location>
        <begin position="395"/>
        <end position="414"/>
    </location>
</feature>
<keyword evidence="8" id="KW-1185">Reference proteome</keyword>
<evidence type="ECO:0000256" key="3">
    <source>
        <dbReference type="ARBA" id="ARBA00022692"/>
    </source>
</evidence>
<evidence type="ECO:0000256" key="5">
    <source>
        <dbReference type="ARBA" id="ARBA00023136"/>
    </source>
</evidence>
<evidence type="ECO:0000256" key="4">
    <source>
        <dbReference type="ARBA" id="ARBA00022989"/>
    </source>
</evidence>
<dbReference type="Pfam" id="PF03739">
    <property type="entry name" value="LptF_LptG"/>
    <property type="match status" value="1"/>
</dbReference>
<comment type="caution">
    <text evidence="7">The sequence shown here is derived from an EMBL/GenBank/DDBJ whole genome shotgun (WGS) entry which is preliminary data.</text>
</comment>
<feature type="transmembrane region" description="Helical" evidence="6">
    <location>
        <begin position="99"/>
        <end position="118"/>
    </location>
</feature>
<accession>A0ABW5LUK2</accession>
<dbReference type="InterPro" id="IPR005495">
    <property type="entry name" value="LptG/LptF_permease"/>
</dbReference>
<name>A0ABW5LUK2_9FLAO</name>
<keyword evidence="5 6" id="KW-0472">Membrane</keyword>
<dbReference type="Proteomes" id="UP001597508">
    <property type="component" value="Unassembled WGS sequence"/>
</dbReference>
<evidence type="ECO:0000313" key="8">
    <source>
        <dbReference type="Proteomes" id="UP001597508"/>
    </source>
</evidence>
<keyword evidence="2" id="KW-1003">Cell membrane</keyword>
<dbReference type="EMBL" id="JBHULH010000004">
    <property type="protein sequence ID" value="MFD2567919.1"/>
    <property type="molecule type" value="Genomic_DNA"/>
</dbReference>
<gene>
    <name evidence="7" type="ORF">ACFSRZ_11085</name>
</gene>
<keyword evidence="4 6" id="KW-1133">Transmembrane helix</keyword>
<feature type="transmembrane region" description="Helical" evidence="6">
    <location>
        <begin position="368"/>
        <end position="388"/>
    </location>
</feature>
<evidence type="ECO:0000256" key="6">
    <source>
        <dbReference type="SAM" id="Phobius"/>
    </source>
</evidence>
<keyword evidence="3 6" id="KW-0812">Transmembrane</keyword>
<dbReference type="PANTHER" id="PTHR33529:SF6">
    <property type="entry name" value="YJGP_YJGQ FAMILY PERMEASE"/>
    <property type="match status" value="1"/>
</dbReference>